<evidence type="ECO:0000313" key="2">
    <source>
        <dbReference type="Proteomes" id="UP000598271"/>
    </source>
</evidence>
<protein>
    <submittedName>
        <fullName evidence="1">Uncharacterized protein</fullName>
    </submittedName>
</protein>
<proteinExistence type="predicted"/>
<evidence type="ECO:0000313" key="1">
    <source>
        <dbReference type="EMBL" id="GHB66907.1"/>
    </source>
</evidence>
<name>A0A8J3G8N3_9BACT</name>
<keyword evidence="2" id="KW-1185">Reference proteome</keyword>
<reference evidence="1 2" key="1">
    <citation type="journal article" date="2014" name="Int. J. Syst. Evol. Microbiol.">
        <title>Complete genome sequence of Corynebacterium casei LMG S-19264T (=DSM 44701T), isolated from a smear-ripened cheese.</title>
        <authorList>
            <consortium name="US DOE Joint Genome Institute (JGI-PGF)"/>
            <person name="Walter F."/>
            <person name="Albersmeier A."/>
            <person name="Kalinowski J."/>
            <person name="Ruckert C."/>
        </authorList>
    </citation>
    <scope>NUCLEOTIDE SEQUENCE [LARGE SCALE GENOMIC DNA]</scope>
    <source>
        <strain evidence="1 2">KCTC 12866</strain>
    </source>
</reference>
<organism evidence="1 2">
    <name type="scientific">Persicitalea jodogahamensis</name>
    <dbReference type="NCBI Taxonomy" id="402147"/>
    <lineage>
        <taxon>Bacteria</taxon>
        <taxon>Pseudomonadati</taxon>
        <taxon>Bacteroidota</taxon>
        <taxon>Cytophagia</taxon>
        <taxon>Cytophagales</taxon>
        <taxon>Spirosomataceae</taxon>
        <taxon>Persicitalea</taxon>
    </lineage>
</organism>
<dbReference type="Proteomes" id="UP000598271">
    <property type="component" value="Unassembled WGS sequence"/>
</dbReference>
<dbReference type="RefSeq" id="WP_189564330.1">
    <property type="nucleotide sequence ID" value="NZ_BMXF01000002.1"/>
</dbReference>
<comment type="caution">
    <text evidence="1">The sequence shown here is derived from an EMBL/GenBank/DDBJ whole genome shotgun (WGS) entry which is preliminary data.</text>
</comment>
<dbReference type="AlphaFoldDB" id="A0A8J3G8N3"/>
<accession>A0A8J3G8N3</accession>
<dbReference type="EMBL" id="BMXF01000002">
    <property type="protein sequence ID" value="GHB66907.1"/>
    <property type="molecule type" value="Genomic_DNA"/>
</dbReference>
<sequence>MPGSLNSSALNQYAVEFTTKILDEIYGQKTVVNGQNLLTLTPVRQVNLGVVSLIFDKWKAEAQAFRSPYFDFEQEEVKNALQEFMNTVSRHIAVQRDDLQPLLLSATKDALLLLLAPGDYFGDRLRNMPGFTFNTESAQHMTKYTHIHAGVAKGLALRLADSGSDFVYANQALNWLAETMDSGASLDHYTTYIEQFSSVKPLDVSAISPNLIVNNSPVEAPAAEPQKQDNQSFFDTALVEVETENEEARPLKPEAVPAIDISRESSMAASATTSGDSNGAYSRTNSLNNRFKVDMPAPSSESTYGNVSPKVDSIMGSIALGQRFMFVNQLFDRNSDAFDQAIHELDRASTLDEAQNIVKHKLATKYSWDENSPAASDLMAIIKRKFN</sequence>
<gene>
    <name evidence="1" type="ORF">GCM10007390_20230</name>
</gene>